<dbReference type="InterPro" id="IPR036706">
    <property type="entry name" value="VOMI_sf"/>
</dbReference>
<accession>A0ABM1LBN0</accession>
<dbReference type="GeneID" id="107124416"/>
<dbReference type="SUPFAM" id="SSF51092">
    <property type="entry name" value="Vitelline membrane outer protein-I (VMO-I)"/>
    <property type="match status" value="1"/>
</dbReference>
<dbReference type="InterPro" id="IPR005515">
    <property type="entry name" value="VOMI"/>
</dbReference>
<dbReference type="RefSeq" id="XP_015283367.1">
    <property type="nucleotide sequence ID" value="XM_015427881.1"/>
</dbReference>
<keyword evidence="2" id="KW-1185">Reference proteome</keyword>
<sequence>MAGCRVPVALAVALLSGVLAESGGALENHSVIQVPNGGPWGAWAWQEMCPEGTYATGFSIKVESYQGLTNDDTGMNGIRLHCTRGDRHPAHDVESQSGMWGKWSEPLWCPPGGYLQRFSLRVEKVRGGMKDNMGATNIRFTCSGGETLEGHGLSWGEYGVWSPRCPKGLCGVQTKQEMPRGALRDDTALNDVRFLCCSH</sequence>
<name>A0ABM1LBN0_GEKJA</name>
<evidence type="ECO:0000313" key="3">
    <source>
        <dbReference type="RefSeq" id="XP_015283367.1"/>
    </source>
</evidence>
<organism evidence="2 3">
    <name type="scientific">Gekko japonicus</name>
    <name type="common">Schlegel's Japanese gecko</name>
    <dbReference type="NCBI Taxonomy" id="146911"/>
    <lineage>
        <taxon>Eukaryota</taxon>
        <taxon>Metazoa</taxon>
        <taxon>Chordata</taxon>
        <taxon>Craniata</taxon>
        <taxon>Vertebrata</taxon>
        <taxon>Euteleostomi</taxon>
        <taxon>Lepidosauria</taxon>
        <taxon>Squamata</taxon>
        <taxon>Bifurcata</taxon>
        <taxon>Gekkota</taxon>
        <taxon>Gekkonidae</taxon>
        <taxon>Gekkoninae</taxon>
        <taxon>Gekko</taxon>
    </lineage>
</organism>
<gene>
    <name evidence="3" type="primary">VMO1</name>
</gene>
<feature type="chain" id="PRO_5045353537" evidence="1">
    <location>
        <begin position="21"/>
        <end position="199"/>
    </location>
</feature>
<proteinExistence type="predicted"/>
<feature type="signal peptide" evidence="1">
    <location>
        <begin position="1"/>
        <end position="20"/>
    </location>
</feature>
<reference evidence="3" key="1">
    <citation type="submission" date="2025-08" db="UniProtKB">
        <authorList>
            <consortium name="RefSeq"/>
        </authorList>
    </citation>
    <scope>IDENTIFICATION</scope>
</reference>
<keyword evidence="1" id="KW-0732">Signal</keyword>
<protein>
    <submittedName>
        <fullName evidence="3">Vitelline membrane outer layer protein 1 homolog</fullName>
    </submittedName>
</protein>
<dbReference type="Proteomes" id="UP000694871">
    <property type="component" value="Unplaced"/>
</dbReference>
<evidence type="ECO:0000313" key="2">
    <source>
        <dbReference type="Proteomes" id="UP000694871"/>
    </source>
</evidence>
<dbReference type="Pfam" id="PF03762">
    <property type="entry name" value="VOMI"/>
    <property type="match status" value="1"/>
</dbReference>
<dbReference type="CDD" id="cd00220">
    <property type="entry name" value="VMO-I"/>
    <property type="match status" value="1"/>
</dbReference>
<evidence type="ECO:0000256" key="1">
    <source>
        <dbReference type="SAM" id="SignalP"/>
    </source>
</evidence>
<dbReference type="PANTHER" id="PTHR18841">
    <property type="entry name" value="VITELLINE MEMBRANE OUTER LAYER PROTEIN I-RELATED"/>
    <property type="match status" value="1"/>
</dbReference>
<dbReference type="Gene3D" id="2.100.10.20">
    <property type="entry name" value="Vitelline membrane outer layer protein I (VOMI)"/>
    <property type="match status" value="1"/>
</dbReference>
<dbReference type="PANTHER" id="PTHR18841:SF2">
    <property type="entry name" value="VITELLINE MEMBRANE OUTER LAYER PROTEIN 1 HOMOLOG"/>
    <property type="match status" value="1"/>
</dbReference>